<reference evidence="1" key="1">
    <citation type="submission" date="2020-05" db="EMBL/GenBank/DDBJ databases">
        <authorList>
            <person name="Chiriac C."/>
            <person name="Salcher M."/>
            <person name="Ghai R."/>
            <person name="Kavagutti S V."/>
        </authorList>
    </citation>
    <scope>NUCLEOTIDE SEQUENCE</scope>
</reference>
<organism evidence="1">
    <name type="scientific">freshwater metagenome</name>
    <dbReference type="NCBI Taxonomy" id="449393"/>
    <lineage>
        <taxon>unclassified sequences</taxon>
        <taxon>metagenomes</taxon>
        <taxon>ecological metagenomes</taxon>
    </lineage>
</organism>
<dbReference type="EMBL" id="CAEZZQ010000037">
    <property type="protein sequence ID" value="CAB4773995.1"/>
    <property type="molecule type" value="Genomic_DNA"/>
</dbReference>
<accession>A0A6J6VSK8</accession>
<proteinExistence type="predicted"/>
<protein>
    <submittedName>
        <fullName evidence="1">Unannotated protein</fullName>
    </submittedName>
</protein>
<evidence type="ECO:0000313" key="1">
    <source>
        <dbReference type="EMBL" id="CAB4773995.1"/>
    </source>
</evidence>
<dbReference type="AlphaFoldDB" id="A0A6J6VSK8"/>
<gene>
    <name evidence="1" type="ORF">UFOPK2894_00750</name>
</gene>
<name>A0A6J6VSK8_9ZZZZ</name>
<sequence length="388" mass="40404">MRTRSFVVVFALLASALVGFNSAHARTLSLPVILDMCKTASQTNCIDSVYSVNDASAEQKATLVSTPTLGYTIIGDGSRLTSVQIPSPQPHLRIPGLVNSDGAGVVELRVFSAADPWTSFGTGQPLSSNPPSLSAEILPVTAKTDKAMPSLQTTCSGSSAGFCGSYPAPLGDQVRIKLNLRLSKWSAKAYQIAGNDIDATGTSTKSGATVSITARPAKGAFRSDFYAGGGLNGGSIAATAVTTAWGFSAEPNTSPTCRSGFYAIGGSEAGSKNGGEFAIKGMPRLVGMHFPVITGLDGAPMASTLEFVLQQRELDCMWPSVSRADLVKNLRQMVLAGPKAIERAVVVTDLGDRIRVQLGSSNLLPGKNDGFALTLAGDTDLSNWVLPK</sequence>